<protein>
    <submittedName>
        <fullName evidence="1">Uncharacterized protein</fullName>
    </submittedName>
</protein>
<evidence type="ECO:0000313" key="1">
    <source>
        <dbReference type="EMBL" id="KAF6284456.1"/>
    </source>
</evidence>
<evidence type="ECO:0000313" key="2">
    <source>
        <dbReference type="Proteomes" id="UP000585614"/>
    </source>
</evidence>
<dbReference type="EMBL" id="JACAGC010000023">
    <property type="protein sequence ID" value="KAF6284456.1"/>
    <property type="molecule type" value="Genomic_DNA"/>
</dbReference>
<organism evidence="1 2">
    <name type="scientific">Rhinolophus ferrumequinum</name>
    <name type="common">Greater horseshoe bat</name>
    <dbReference type="NCBI Taxonomy" id="59479"/>
    <lineage>
        <taxon>Eukaryota</taxon>
        <taxon>Metazoa</taxon>
        <taxon>Chordata</taxon>
        <taxon>Craniata</taxon>
        <taxon>Vertebrata</taxon>
        <taxon>Euteleostomi</taxon>
        <taxon>Mammalia</taxon>
        <taxon>Eutheria</taxon>
        <taxon>Laurasiatheria</taxon>
        <taxon>Chiroptera</taxon>
        <taxon>Yinpterochiroptera</taxon>
        <taxon>Rhinolophoidea</taxon>
        <taxon>Rhinolophidae</taxon>
        <taxon>Rhinolophinae</taxon>
        <taxon>Rhinolophus</taxon>
    </lineage>
</organism>
<gene>
    <name evidence="1" type="ORF">mRhiFer1_009219</name>
</gene>
<dbReference type="PANTHER" id="PTHR19446">
    <property type="entry name" value="REVERSE TRANSCRIPTASES"/>
    <property type="match status" value="1"/>
</dbReference>
<comment type="caution">
    <text evidence="1">The sequence shown here is derived from an EMBL/GenBank/DDBJ whole genome shotgun (WGS) entry which is preliminary data.</text>
</comment>
<name>A0A7J7S7P1_RHIFE</name>
<accession>A0A7J7S7P1</accession>
<dbReference type="Proteomes" id="UP000585614">
    <property type="component" value="Unassembled WGS sequence"/>
</dbReference>
<dbReference type="AlphaFoldDB" id="A0A7J7S7P1"/>
<reference evidence="1 2" key="1">
    <citation type="journal article" date="2020" name="Nature">
        <title>Six reference-quality genomes reveal evolution of bat adaptations.</title>
        <authorList>
            <person name="Jebb D."/>
            <person name="Huang Z."/>
            <person name="Pippel M."/>
            <person name="Hughes G.M."/>
            <person name="Lavrichenko K."/>
            <person name="Devanna P."/>
            <person name="Winkler S."/>
            <person name="Jermiin L.S."/>
            <person name="Skirmuntt E.C."/>
            <person name="Katzourakis A."/>
            <person name="Burkitt-Gray L."/>
            <person name="Ray D.A."/>
            <person name="Sullivan K.A.M."/>
            <person name="Roscito J.G."/>
            <person name="Kirilenko B.M."/>
            <person name="Davalos L.M."/>
            <person name="Corthals A.P."/>
            <person name="Power M.L."/>
            <person name="Jones G."/>
            <person name="Ransome R.D."/>
            <person name="Dechmann D.K.N."/>
            <person name="Locatelli A.G."/>
            <person name="Puechmaille S.J."/>
            <person name="Fedrigo O."/>
            <person name="Jarvis E.D."/>
            <person name="Hiller M."/>
            <person name="Vernes S.C."/>
            <person name="Myers E.W."/>
            <person name="Teeling E.C."/>
        </authorList>
    </citation>
    <scope>NUCLEOTIDE SEQUENCE [LARGE SCALE GENOMIC DNA]</scope>
    <source>
        <strain evidence="1">MRhiFer1</strain>
        <tissue evidence="1">Lung</tissue>
    </source>
</reference>
<proteinExistence type="predicted"/>
<sequence length="127" mass="15328">MSLVKVARYKINIQKSVAFVYTNNNYQKAKLRKQSHLQLHQKQNKTNKQKNPLEINLTKEIKDLYLENYKTQKKEIEEDTNKWKHILCSWIERINIVKMFILPKAIFRFNTIPIRTPMAFFTELEQS</sequence>